<dbReference type="Proteomes" id="UP000002499">
    <property type="component" value="Unassembled WGS sequence"/>
</dbReference>
<feature type="region of interest" description="Disordered" evidence="1">
    <location>
        <begin position="62"/>
        <end position="116"/>
    </location>
</feature>
<feature type="compositionally biased region" description="Low complexity" evidence="1">
    <location>
        <begin position="96"/>
        <end position="106"/>
    </location>
</feature>
<evidence type="ECO:0000256" key="1">
    <source>
        <dbReference type="SAM" id="MobiDB-lite"/>
    </source>
</evidence>
<dbReference type="EMBL" id="GL698487">
    <property type="protein sequence ID" value="EFY90853.1"/>
    <property type="molecule type" value="Genomic_DNA"/>
</dbReference>
<accession>E9E018</accession>
<reference evidence="2 3" key="1">
    <citation type="journal article" date="2011" name="PLoS Genet.">
        <title>Genome sequencing and comparative transcriptomics of the model entomopathogenic fungi Metarhizium anisopliae and M. acridum.</title>
        <authorList>
            <person name="Gao Q."/>
            <person name="Jin K."/>
            <person name="Ying S.H."/>
            <person name="Zhang Y."/>
            <person name="Xiao G."/>
            <person name="Shang Y."/>
            <person name="Duan Z."/>
            <person name="Hu X."/>
            <person name="Xie X.Q."/>
            <person name="Zhou G."/>
            <person name="Peng G."/>
            <person name="Luo Z."/>
            <person name="Huang W."/>
            <person name="Wang B."/>
            <person name="Fang W."/>
            <person name="Wang S."/>
            <person name="Zhong Y."/>
            <person name="Ma L.J."/>
            <person name="St Leger R.J."/>
            <person name="Zhao G.P."/>
            <person name="Pei Y."/>
            <person name="Feng M.G."/>
            <person name="Xia Y."/>
            <person name="Wang C."/>
        </authorList>
    </citation>
    <scope>NUCLEOTIDE SEQUENCE [LARGE SCALE GENOMIC DNA]</scope>
    <source>
        <strain evidence="2 3">CQMa 102</strain>
    </source>
</reference>
<protein>
    <submittedName>
        <fullName evidence="2">Uncharacterized protein</fullName>
    </submittedName>
</protein>
<evidence type="ECO:0000313" key="3">
    <source>
        <dbReference type="Proteomes" id="UP000002499"/>
    </source>
</evidence>
<organism evidence="3">
    <name type="scientific">Metarhizium acridum (strain CQMa 102)</name>
    <dbReference type="NCBI Taxonomy" id="655827"/>
    <lineage>
        <taxon>Eukaryota</taxon>
        <taxon>Fungi</taxon>
        <taxon>Dikarya</taxon>
        <taxon>Ascomycota</taxon>
        <taxon>Pezizomycotina</taxon>
        <taxon>Sordariomycetes</taxon>
        <taxon>Hypocreomycetidae</taxon>
        <taxon>Hypocreales</taxon>
        <taxon>Clavicipitaceae</taxon>
        <taxon>Metarhizium</taxon>
    </lineage>
</organism>
<gene>
    <name evidence="2" type="ORF">MAC_03216</name>
</gene>
<dbReference type="HOGENOM" id="CLU_1917530_0_0_1"/>
<dbReference type="InParanoid" id="E9E018"/>
<dbReference type="AlphaFoldDB" id="E9E018"/>
<proteinExistence type="predicted"/>
<evidence type="ECO:0000313" key="2">
    <source>
        <dbReference type="EMBL" id="EFY90853.1"/>
    </source>
</evidence>
<feature type="compositionally biased region" description="Polar residues" evidence="1">
    <location>
        <begin position="81"/>
        <end position="95"/>
    </location>
</feature>
<name>E9E018_METAQ</name>
<keyword evidence="3" id="KW-1185">Reference proteome</keyword>
<sequence length="132" mass="13765">MVLVPVHLHLHVLAEEGQEAGAGAGAGAGAFAALRVDVERCGVPSPAPFLCQQLDPSIFLEARQGLGQEPQSEAKGAWAGSNVSDTLRPPTLNQKSSSKSTRSSFSHQPAIFAADEPTVRPVFNPLTLTGPN</sequence>